<dbReference type="Pfam" id="PF00815">
    <property type="entry name" value="Histidinol_dh"/>
    <property type="match status" value="1"/>
</dbReference>
<evidence type="ECO:0000313" key="9">
    <source>
        <dbReference type="Proteomes" id="UP001153050"/>
    </source>
</evidence>
<keyword evidence="3" id="KW-0479">Metal-binding</keyword>
<dbReference type="EC" id="1.1.-.-" evidence="8"/>
<dbReference type="Gene3D" id="3.40.50.1980">
    <property type="entry name" value="Nitrogenase molybdenum iron protein domain"/>
    <property type="match status" value="2"/>
</dbReference>
<gene>
    <name evidence="8" type="ORF">MES5069_620134</name>
</gene>
<evidence type="ECO:0000256" key="6">
    <source>
        <dbReference type="PIRNR" id="PIRNR000099"/>
    </source>
</evidence>
<dbReference type="PROSITE" id="PS00611">
    <property type="entry name" value="HISOL_DEHYDROGENASE"/>
    <property type="match status" value="1"/>
</dbReference>
<dbReference type="GO" id="GO:0016491">
    <property type="term" value="F:oxidoreductase activity"/>
    <property type="evidence" value="ECO:0007669"/>
    <property type="project" value="UniProtKB-KW"/>
</dbReference>
<keyword evidence="5 6" id="KW-0560">Oxidoreductase</keyword>
<evidence type="ECO:0000256" key="7">
    <source>
        <dbReference type="RuleBase" id="RU004175"/>
    </source>
</evidence>
<evidence type="ECO:0000313" key="8">
    <source>
        <dbReference type="EMBL" id="CAH2407907.1"/>
    </source>
</evidence>
<sequence length="453" mass="48152">MRKAGSSGRKGNPMPNVSFHDLSQLDAASRAALMRRSETDLSGFMEKAVPIIEAVRTEGDAALVRFARDFDKADLDAARLKVSPAEFDAAFGIVDEDVIAAIRFGIDNIRHFHEEQKPEAMWLKEMRPGAFAGDRFTPIRSVALYVPRGKGAFPSVTMMTAVPAVVAGVPELAIVTPPAPDGSVDAATLVAARLAGVETVYKCGGAQAVAAVAYGTETIKAALKIVGPGSPWVVAAKRLLAGVIDPGLPAGPSEAIILADDSVHGGLAALDLLIEAEHGPDSSAYLVTHSRRVAEEALAALPEHWARMTEQRVAFSTAVLTGACGGIVLTASIEESYRFINDYAPEHLEILSTDPFAHLGHITEAAEILMGPHTPVSIGNFGLGPNAVLPTSRWARTCGPLSVTDFVKRSSIGYVTAAAYPEFARHARTLARYEGFSSHEHAVSDVRDRYLAR</sequence>
<dbReference type="CDD" id="cd06572">
    <property type="entry name" value="Histidinol_dh"/>
    <property type="match status" value="1"/>
</dbReference>
<dbReference type="InterPro" id="IPR016161">
    <property type="entry name" value="Ald_DH/histidinol_DH"/>
</dbReference>
<dbReference type="Gene3D" id="1.20.5.1300">
    <property type="match status" value="1"/>
</dbReference>
<evidence type="ECO:0000256" key="3">
    <source>
        <dbReference type="ARBA" id="ARBA00022723"/>
    </source>
</evidence>
<name>A0ABM9EEX9_9HYPH</name>
<keyword evidence="9" id="KW-1185">Reference proteome</keyword>
<dbReference type="InterPro" id="IPR012131">
    <property type="entry name" value="Hstdl_DH"/>
</dbReference>
<comment type="caution">
    <text evidence="8">The sequence shown here is derived from an EMBL/GenBank/DDBJ whole genome shotgun (WGS) entry which is preliminary data.</text>
</comment>
<evidence type="ECO:0000256" key="1">
    <source>
        <dbReference type="ARBA" id="ARBA00001947"/>
    </source>
</evidence>
<accession>A0ABM9EEX9</accession>
<dbReference type="EMBL" id="CAKXZT010000160">
    <property type="protein sequence ID" value="CAH2407907.1"/>
    <property type="molecule type" value="Genomic_DNA"/>
</dbReference>
<dbReference type="InterPro" id="IPR001692">
    <property type="entry name" value="Histidinol_DH_CS"/>
</dbReference>
<dbReference type="InterPro" id="IPR022695">
    <property type="entry name" value="Histidinol_DH_monofunct"/>
</dbReference>
<dbReference type="NCBIfam" id="TIGR00069">
    <property type="entry name" value="hisD"/>
    <property type="match status" value="1"/>
</dbReference>
<dbReference type="Proteomes" id="UP001153050">
    <property type="component" value="Unassembled WGS sequence"/>
</dbReference>
<dbReference type="PIRSF" id="PIRSF000099">
    <property type="entry name" value="Histidinol_dh"/>
    <property type="match status" value="1"/>
</dbReference>
<dbReference type="PRINTS" id="PR00083">
    <property type="entry name" value="HOLDHDRGNASE"/>
</dbReference>
<dbReference type="PANTHER" id="PTHR21256:SF2">
    <property type="entry name" value="HISTIDINE BIOSYNTHESIS TRIFUNCTIONAL PROTEIN"/>
    <property type="match status" value="1"/>
</dbReference>
<organism evidence="8 9">
    <name type="scientific">Mesorhizobium escarrei</name>
    <dbReference type="NCBI Taxonomy" id="666018"/>
    <lineage>
        <taxon>Bacteria</taxon>
        <taxon>Pseudomonadati</taxon>
        <taxon>Pseudomonadota</taxon>
        <taxon>Alphaproteobacteria</taxon>
        <taxon>Hyphomicrobiales</taxon>
        <taxon>Phyllobacteriaceae</taxon>
        <taxon>Mesorhizobium</taxon>
    </lineage>
</organism>
<dbReference type="SUPFAM" id="SSF53720">
    <property type="entry name" value="ALDH-like"/>
    <property type="match status" value="1"/>
</dbReference>
<protein>
    <submittedName>
        <fullName evidence="8">Histidinol dehydrogenase homolog</fullName>
        <ecNumber evidence="8">1.1.-.-</ecNumber>
    </submittedName>
</protein>
<reference evidence="8 9" key="1">
    <citation type="submission" date="2022-03" db="EMBL/GenBank/DDBJ databases">
        <authorList>
            <person name="Brunel B."/>
        </authorList>
    </citation>
    <scope>NUCLEOTIDE SEQUENCE [LARGE SCALE GENOMIC DNA]</scope>
    <source>
        <strain evidence="8">STM5069sample</strain>
    </source>
</reference>
<evidence type="ECO:0000256" key="4">
    <source>
        <dbReference type="ARBA" id="ARBA00022833"/>
    </source>
</evidence>
<evidence type="ECO:0000256" key="2">
    <source>
        <dbReference type="ARBA" id="ARBA00010178"/>
    </source>
</evidence>
<dbReference type="PANTHER" id="PTHR21256">
    <property type="entry name" value="HISTIDINOL DEHYDROGENASE HDH"/>
    <property type="match status" value="1"/>
</dbReference>
<comment type="similarity">
    <text evidence="2 6 7">Belongs to the histidinol dehydrogenase family.</text>
</comment>
<evidence type="ECO:0000256" key="5">
    <source>
        <dbReference type="ARBA" id="ARBA00023002"/>
    </source>
</evidence>
<proteinExistence type="inferred from homology"/>
<comment type="cofactor">
    <cofactor evidence="1">
        <name>Zn(2+)</name>
        <dbReference type="ChEBI" id="CHEBI:29105"/>
    </cofactor>
</comment>
<keyword evidence="4" id="KW-0862">Zinc</keyword>